<dbReference type="RefSeq" id="WP_141893699.1">
    <property type="nucleotide sequence ID" value="NZ_BAABLH010000004.1"/>
</dbReference>
<keyword evidence="7" id="KW-0274">FAD</keyword>
<feature type="transmembrane region" description="Helical" evidence="13">
    <location>
        <begin position="24"/>
        <end position="45"/>
    </location>
</feature>
<gene>
    <name evidence="15" type="ORF">FB391_1339</name>
</gene>
<evidence type="ECO:0000256" key="5">
    <source>
        <dbReference type="ARBA" id="ARBA00022714"/>
    </source>
</evidence>
<dbReference type="SUPFAM" id="SSF52343">
    <property type="entry name" value="Ferredoxin reductase-like, C-terminal NADP-linked domain"/>
    <property type="match status" value="1"/>
</dbReference>
<dbReference type="SUPFAM" id="SSF63380">
    <property type="entry name" value="Riboflavin synthase domain-like"/>
    <property type="match status" value="1"/>
</dbReference>
<evidence type="ECO:0000256" key="2">
    <source>
        <dbReference type="ARBA" id="ARBA00004141"/>
    </source>
</evidence>
<evidence type="ECO:0000256" key="1">
    <source>
        <dbReference type="ARBA" id="ARBA00001974"/>
    </source>
</evidence>
<evidence type="ECO:0000256" key="12">
    <source>
        <dbReference type="ARBA" id="ARBA00023136"/>
    </source>
</evidence>
<feature type="transmembrane region" description="Helical" evidence="13">
    <location>
        <begin position="106"/>
        <end position="127"/>
    </location>
</feature>
<feature type="transmembrane region" description="Helical" evidence="13">
    <location>
        <begin position="65"/>
        <end position="85"/>
    </location>
</feature>
<keyword evidence="8 13" id="KW-1133">Transmembrane helix</keyword>
<dbReference type="Gene3D" id="2.40.30.10">
    <property type="entry name" value="Translation factors"/>
    <property type="match status" value="1"/>
</dbReference>
<keyword evidence="11" id="KW-0411">Iron-sulfur</keyword>
<dbReference type="Pfam" id="PF01794">
    <property type="entry name" value="Ferric_reduct"/>
    <property type="match status" value="1"/>
</dbReference>
<evidence type="ECO:0000256" key="6">
    <source>
        <dbReference type="ARBA" id="ARBA00022723"/>
    </source>
</evidence>
<evidence type="ECO:0000256" key="13">
    <source>
        <dbReference type="SAM" id="Phobius"/>
    </source>
</evidence>
<dbReference type="OrthoDB" id="9801223at2"/>
<evidence type="ECO:0000256" key="11">
    <source>
        <dbReference type="ARBA" id="ARBA00023014"/>
    </source>
</evidence>
<dbReference type="GO" id="GO:0046872">
    <property type="term" value="F:metal ion binding"/>
    <property type="evidence" value="ECO:0007669"/>
    <property type="project" value="UniProtKB-KW"/>
</dbReference>
<evidence type="ECO:0000313" key="15">
    <source>
        <dbReference type="EMBL" id="TQM27327.1"/>
    </source>
</evidence>
<feature type="transmembrane region" description="Helical" evidence="13">
    <location>
        <begin position="210"/>
        <end position="230"/>
    </location>
</feature>
<accession>A0A543F0H7</accession>
<evidence type="ECO:0000256" key="4">
    <source>
        <dbReference type="ARBA" id="ARBA00022692"/>
    </source>
</evidence>
<reference evidence="15 16" key="1">
    <citation type="submission" date="2019-06" db="EMBL/GenBank/DDBJ databases">
        <title>Sequencing the genomes of 1000 actinobacteria strains.</title>
        <authorList>
            <person name="Klenk H.-P."/>
        </authorList>
    </citation>
    <scope>NUCLEOTIDE SEQUENCE [LARGE SCALE GENOMIC DNA]</scope>
    <source>
        <strain evidence="15 16">DSM 105492</strain>
    </source>
</reference>
<dbReference type="InterPro" id="IPR050415">
    <property type="entry name" value="MRET"/>
</dbReference>
<keyword evidence="16" id="KW-1185">Reference proteome</keyword>
<dbReference type="PROSITE" id="PS51384">
    <property type="entry name" value="FAD_FR"/>
    <property type="match status" value="1"/>
</dbReference>
<keyword evidence="6" id="KW-0479">Metal-binding</keyword>
<dbReference type="EMBL" id="VFPE01000002">
    <property type="protein sequence ID" value="TQM27327.1"/>
    <property type="molecule type" value="Genomic_DNA"/>
</dbReference>
<dbReference type="InterPro" id="IPR017927">
    <property type="entry name" value="FAD-bd_FR_type"/>
</dbReference>
<evidence type="ECO:0000313" key="16">
    <source>
        <dbReference type="Proteomes" id="UP000320235"/>
    </source>
</evidence>
<dbReference type="InterPro" id="IPR039261">
    <property type="entry name" value="FNR_nucleotide-bd"/>
</dbReference>
<keyword evidence="4 13" id="KW-0812">Transmembrane</keyword>
<keyword evidence="12 13" id="KW-0472">Membrane</keyword>
<evidence type="ECO:0000256" key="10">
    <source>
        <dbReference type="ARBA" id="ARBA00023004"/>
    </source>
</evidence>
<protein>
    <submittedName>
        <fullName evidence="15">Putative ferric reductase</fullName>
    </submittedName>
</protein>
<dbReference type="GO" id="GO:0050660">
    <property type="term" value="F:flavin adenine dinucleotide binding"/>
    <property type="evidence" value="ECO:0007669"/>
    <property type="project" value="TreeGrafter"/>
</dbReference>
<comment type="subcellular location">
    <subcellularLocation>
        <location evidence="2">Membrane</location>
        <topology evidence="2">Multi-pass membrane protein</topology>
    </subcellularLocation>
</comment>
<dbReference type="GO" id="GO:0051537">
    <property type="term" value="F:2 iron, 2 sulfur cluster binding"/>
    <property type="evidence" value="ECO:0007669"/>
    <property type="project" value="UniProtKB-KW"/>
</dbReference>
<keyword evidence="5" id="KW-0001">2Fe-2S</keyword>
<organism evidence="15 16">
    <name type="scientific">Microbacterium kyungheense</name>
    <dbReference type="NCBI Taxonomy" id="1263636"/>
    <lineage>
        <taxon>Bacteria</taxon>
        <taxon>Bacillati</taxon>
        <taxon>Actinomycetota</taxon>
        <taxon>Actinomycetes</taxon>
        <taxon>Micrococcales</taxon>
        <taxon>Microbacteriaceae</taxon>
        <taxon>Microbacterium</taxon>
    </lineage>
</organism>
<feature type="domain" description="FAD-binding FR-type" evidence="14">
    <location>
        <begin position="235"/>
        <end position="333"/>
    </location>
</feature>
<evidence type="ECO:0000256" key="8">
    <source>
        <dbReference type="ARBA" id="ARBA00022989"/>
    </source>
</evidence>
<dbReference type="AlphaFoldDB" id="A0A543F0H7"/>
<comment type="caution">
    <text evidence="15">The sequence shown here is derived from an EMBL/GenBank/DDBJ whole genome shotgun (WGS) entry which is preliminary data.</text>
</comment>
<evidence type="ECO:0000256" key="9">
    <source>
        <dbReference type="ARBA" id="ARBA00023002"/>
    </source>
</evidence>
<feature type="transmembrane region" description="Helical" evidence="13">
    <location>
        <begin position="177"/>
        <end position="198"/>
    </location>
</feature>
<comment type="cofactor">
    <cofactor evidence="1">
        <name>FAD</name>
        <dbReference type="ChEBI" id="CHEBI:57692"/>
    </cofactor>
</comment>
<dbReference type="PANTHER" id="PTHR47354">
    <property type="entry name" value="NADH OXIDOREDUCTASE HCR"/>
    <property type="match status" value="1"/>
</dbReference>
<keyword evidence="9" id="KW-0560">Oxidoreductase</keyword>
<dbReference type="InterPro" id="IPR013130">
    <property type="entry name" value="Fe3_Rdtase_TM_dom"/>
</dbReference>
<dbReference type="InterPro" id="IPR017938">
    <property type="entry name" value="Riboflavin_synthase-like_b-brl"/>
</dbReference>
<evidence type="ECO:0000256" key="3">
    <source>
        <dbReference type="ARBA" id="ARBA00022630"/>
    </source>
</evidence>
<keyword evidence="3" id="KW-0285">Flavoprotein</keyword>
<proteinExistence type="predicted"/>
<sequence>MATIAPAPASSDRPSLPTDMRRTAAWNAGAIVVIWLTSLFVAALWVSGGGIDALIAGGGEALSAAGRLCGLVAANLLLYQVLLMARVPLFERGFGRDALTRTHRLVGFWSFWLMLAHIALLVAGYAVAAGINPIVQLWEFVWDYPGMLLASAGTLLLIGVTVTSIRRARRRLRYESWHLLHLYAYVGVGLALPHQLWAGADFTATPWAAVYWWTLWALAAAAVIVYRVVLPVARSWRHDLRVVAVEGDGTHGVTVRVRGGRSTPAARGGQFFVWRFLDGPGWTRGHPFSLSARPGDELQLSARIVGDGSARLAALRPGTRVLVEGPYGRMTGAERRGRKLLLIGAGAGVAPLVSLLDSEPYAPGDATLVTRDSAPEAALRRPAVDALVAARGVRHVPLDGPRSSTDASWLPLSHAAWRGPDVFRHLAPDIDAYDMFVCGPPAWMDAVVRDLRAAGVAAARIHTESFAV</sequence>
<feature type="transmembrane region" description="Helical" evidence="13">
    <location>
        <begin position="147"/>
        <end position="165"/>
    </location>
</feature>
<dbReference type="PANTHER" id="PTHR47354:SF8">
    <property type="entry name" value="1,2-PHENYLACETYL-COA EPOXIDASE, SUBUNIT E"/>
    <property type="match status" value="1"/>
</dbReference>
<dbReference type="GO" id="GO:0016491">
    <property type="term" value="F:oxidoreductase activity"/>
    <property type="evidence" value="ECO:0007669"/>
    <property type="project" value="UniProtKB-KW"/>
</dbReference>
<keyword evidence="10" id="KW-0408">Iron</keyword>
<dbReference type="GO" id="GO:0016020">
    <property type="term" value="C:membrane"/>
    <property type="evidence" value="ECO:0007669"/>
    <property type="project" value="UniProtKB-SubCell"/>
</dbReference>
<dbReference type="Proteomes" id="UP000320235">
    <property type="component" value="Unassembled WGS sequence"/>
</dbReference>
<evidence type="ECO:0000256" key="7">
    <source>
        <dbReference type="ARBA" id="ARBA00022827"/>
    </source>
</evidence>
<evidence type="ECO:0000259" key="14">
    <source>
        <dbReference type="PROSITE" id="PS51384"/>
    </source>
</evidence>
<name>A0A543F0H7_9MICO</name>
<dbReference type="Gene3D" id="3.40.50.80">
    <property type="entry name" value="Nucleotide-binding domain of ferredoxin-NADP reductase (FNR) module"/>
    <property type="match status" value="1"/>
</dbReference>